<protein>
    <submittedName>
        <fullName evidence="2">Alginate biosynthesis protein</fullName>
    </submittedName>
</protein>
<dbReference type="InterPro" id="IPR011049">
    <property type="entry name" value="Serralysin-like_metalloprot_C"/>
</dbReference>
<dbReference type="InterPro" id="IPR012334">
    <property type="entry name" value="Pectin_lyas_fold"/>
</dbReference>
<dbReference type="InterPro" id="IPR011050">
    <property type="entry name" value="Pectin_lyase_fold/virulence"/>
</dbReference>
<dbReference type="InterPro" id="IPR001343">
    <property type="entry name" value="Hemolysn_Ca-bd"/>
</dbReference>
<organism evidence="2 3">
    <name type="scientific">Halomonas flagellata</name>
    <dbReference type="NCBI Taxonomy" id="2920385"/>
    <lineage>
        <taxon>Bacteria</taxon>
        <taxon>Pseudomonadati</taxon>
        <taxon>Pseudomonadota</taxon>
        <taxon>Gammaproteobacteria</taxon>
        <taxon>Oceanospirillales</taxon>
        <taxon>Halomonadaceae</taxon>
        <taxon>Halomonas</taxon>
    </lineage>
</organism>
<dbReference type="RefSeq" id="WP_240567408.1">
    <property type="nucleotide sequence ID" value="NZ_JAKVPY010000005.1"/>
</dbReference>
<dbReference type="EMBL" id="JAKVPY010000005">
    <property type="protein sequence ID" value="MCH4562623.1"/>
    <property type="molecule type" value="Genomic_DNA"/>
</dbReference>
<gene>
    <name evidence="2" type="ORF">MKP05_05675</name>
</gene>
<dbReference type="InterPro" id="IPR012291">
    <property type="entry name" value="CBM2_carb-bd_dom_sf"/>
</dbReference>
<evidence type="ECO:0000256" key="1">
    <source>
        <dbReference type="ARBA" id="ARBA00022837"/>
    </source>
</evidence>
<sequence>MSEQNDVIRVGTDTTASELEELINGAPAGATLELEAGHYLLDDAITITRSDVTLTGAGSGQTTLTFSDTALARNDDYGIRVDGSERETVGRLSLDHPEGTQRLTLDGDHDLAPGDSIRVWQDNDDALFDEIGDTSWRKVQYAELRTSMARVEAVDGNDITLDRGLHFDFEGGQTRVERLDTADGVTLTGFSIDFELGTPDNAVFENTLGELTGYQAVVLDGTVDARLADIQVLDGPSKAFHFARSLDIDATDLQAHGAFNKGSGGNGYAYELRESYDGTFGGLEDSGMRHGLLFDSWRSSVGNDIEVAFTDRDINFHGGLDHDNSMRVEQSIRDPDADLMSPTLWVNAGGESFGAITDADANEVVFDYVIGSRRDDSLQGSDDGVFLGGGLGHDTLVGGDGNDLLQGGPGDDWYDGEDRLEGGKGTDTALYTQDYDHYDIAFADDHVVIEGKGSIDTLVDMQYAVFGDGTTLHLASGNAFQGEPAAPPSPKEILDGDGMLPGLIDDDTDLVVTGNTTSIWSTGHVAEIFIENASDREIIDPEVRFDLAADIDTLWNGELSRDDGGYRVTDDAPQVLEPGEAWRFAFKAYGDDSSLPDRLEAEASGSQLQVQLLGLGDAAVDDMVG</sequence>
<reference evidence="2 3" key="1">
    <citation type="submission" date="2022-02" db="EMBL/GenBank/DDBJ databases">
        <title>Halomonas fukangensis sp. nov., a halophilic bacterium isolated from a bulk soil of Kalidium foliatum at Fukang.</title>
        <authorList>
            <person name="Huang Y."/>
        </authorList>
    </citation>
    <scope>NUCLEOTIDE SEQUENCE [LARGE SCALE GENOMIC DNA]</scope>
    <source>
        <strain evidence="2 3">EGI 63088</strain>
    </source>
</reference>
<name>A0ABS9RRY1_9GAMM</name>
<keyword evidence="1" id="KW-0106">Calcium</keyword>
<dbReference type="SUPFAM" id="SSF51120">
    <property type="entry name" value="beta-Roll"/>
    <property type="match status" value="1"/>
</dbReference>
<dbReference type="InterPro" id="IPR018511">
    <property type="entry name" value="Hemolysin-typ_Ca-bd_CS"/>
</dbReference>
<dbReference type="PRINTS" id="PR00313">
    <property type="entry name" value="CABNDNGRPT"/>
</dbReference>
<proteinExistence type="predicted"/>
<dbReference type="PROSITE" id="PS00330">
    <property type="entry name" value="HEMOLYSIN_CALCIUM"/>
    <property type="match status" value="1"/>
</dbReference>
<keyword evidence="3" id="KW-1185">Reference proteome</keyword>
<dbReference type="Proteomes" id="UP001202117">
    <property type="component" value="Unassembled WGS sequence"/>
</dbReference>
<evidence type="ECO:0000313" key="2">
    <source>
        <dbReference type="EMBL" id="MCH4562623.1"/>
    </source>
</evidence>
<dbReference type="Gene3D" id="2.150.10.10">
    <property type="entry name" value="Serralysin-like metalloprotease, C-terminal"/>
    <property type="match status" value="1"/>
</dbReference>
<dbReference type="Gene3D" id="2.60.40.290">
    <property type="match status" value="1"/>
</dbReference>
<dbReference type="SUPFAM" id="SSF49384">
    <property type="entry name" value="Carbohydrate-binding domain"/>
    <property type="match status" value="1"/>
</dbReference>
<comment type="caution">
    <text evidence="2">The sequence shown here is derived from an EMBL/GenBank/DDBJ whole genome shotgun (WGS) entry which is preliminary data.</text>
</comment>
<dbReference type="InterPro" id="IPR008965">
    <property type="entry name" value="CBM2/CBM3_carb-bd_dom_sf"/>
</dbReference>
<evidence type="ECO:0000313" key="3">
    <source>
        <dbReference type="Proteomes" id="UP001202117"/>
    </source>
</evidence>
<dbReference type="SUPFAM" id="SSF51126">
    <property type="entry name" value="Pectin lyase-like"/>
    <property type="match status" value="1"/>
</dbReference>
<accession>A0ABS9RRY1</accession>
<dbReference type="Pfam" id="PF00353">
    <property type="entry name" value="HemolysinCabind"/>
    <property type="match status" value="1"/>
</dbReference>
<dbReference type="Gene3D" id="2.160.20.10">
    <property type="entry name" value="Single-stranded right-handed beta-helix, Pectin lyase-like"/>
    <property type="match status" value="1"/>
</dbReference>